<comment type="caution">
    <text evidence="3">The sequence shown here is derived from an EMBL/GenBank/DDBJ whole genome shotgun (WGS) entry which is preliminary data.</text>
</comment>
<organism evidence="3 4">
    <name type="scientific">Pseudomonas putida</name>
    <name type="common">Arthrobacter siderocapsulatus</name>
    <dbReference type="NCBI Taxonomy" id="303"/>
    <lineage>
        <taxon>Bacteria</taxon>
        <taxon>Pseudomonadati</taxon>
        <taxon>Pseudomonadota</taxon>
        <taxon>Gammaproteobacteria</taxon>
        <taxon>Pseudomonadales</taxon>
        <taxon>Pseudomonadaceae</taxon>
        <taxon>Pseudomonas</taxon>
    </lineage>
</organism>
<protein>
    <submittedName>
        <fullName evidence="3">Transposase</fullName>
    </submittedName>
</protein>
<feature type="domain" description="TniQ" evidence="1">
    <location>
        <begin position="7"/>
        <end position="162"/>
    </location>
</feature>
<name>A0A2S3WZH8_PSEPU</name>
<reference evidence="3 4" key="2">
    <citation type="submission" date="2018-03" db="EMBL/GenBank/DDBJ databases">
        <title>Draft genome of Pseudomonas putida strain KH-18-2.</title>
        <authorList>
            <person name="Yoshizawa S."/>
            <person name="Khan N.H."/>
            <person name="Nishimura M."/>
            <person name="Chiura H.X."/>
            <person name="Ogura Y."/>
            <person name="Hayashi T."/>
            <person name="Kogure K."/>
        </authorList>
    </citation>
    <scope>NUCLEOTIDE SEQUENCE [LARGE SCALE GENOMIC DNA]</scope>
    <source>
        <strain evidence="3 4">KH-18-2</strain>
    </source>
</reference>
<gene>
    <name evidence="3" type="ORF">BGP82_09620</name>
</gene>
<dbReference type="EMBL" id="MING01000047">
    <property type="protein sequence ID" value="POG06841.1"/>
    <property type="molecule type" value="Genomic_DNA"/>
</dbReference>
<evidence type="ECO:0000313" key="3">
    <source>
        <dbReference type="EMBL" id="POG06841.1"/>
    </source>
</evidence>
<evidence type="ECO:0000259" key="1">
    <source>
        <dbReference type="Pfam" id="PF06527"/>
    </source>
</evidence>
<accession>A0A2S3WZH8</accession>
<dbReference type="RefSeq" id="WP_103469545.1">
    <property type="nucleotide sequence ID" value="NZ_JANHKY010000011.1"/>
</dbReference>
<dbReference type="InterPro" id="IPR009492">
    <property type="entry name" value="TniQ"/>
</dbReference>
<feature type="domain" description="Transposon Tn7 transposition protein TnsD C-terminal" evidence="2">
    <location>
        <begin position="207"/>
        <end position="309"/>
    </location>
</feature>
<evidence type="ECO:0000259" key="2">
    <source>
        <dbReference type="Pfam" id="PF15978"/>
    </source>
</evidence>
<proteinExistence type="predicted"/>
<dbReference type="Pfam" id="PF06527">
    <property type="entry name" value="TniQ"/>
    <property type="match status" value="1"/>
</dbReference>
<dbReference type="AlphaFoldDB" id="A0A2S3WZH8"/>
<dbReference type="Pfam" id="PF15978">
    <property type="entry name" value="TnsD"/>
    <property type="match status" value="2"/>
</dbReference>
<sequence length="555" mass="61026">MELKFHFFPTAFPDETLHSVLSRYARLCGGSSRKAAFAGERAAASFTQNIAFPNRLADLVEALPRGTDLSVGQIIKRHTVVPYYAPFLTKDQLRHAQVSMAGDGKGLMLKLGVNASRLGGASRVRFCPLCLNEDINQVGAAYWHRVHQLPGVLVCPHHKQMLRVVDPGWSSRNPRQLSLPDDEVVQEHSAQLDAALGTIAGLHQIAVTSLQLLNAELPSLSASWVRSCFLHAAQDLGLASGSHRLDLHRLAVHMGSFFKTLPAAGEFSILGDAPADIPAIWVTKLLRKPRRSHHPLKYIVLAGALKVDLVSILSRDSPLKTEGRDESSGAVLIDRGASIKPAFEMVDKLPNDIWALALSGADARAIASALNVSQVSIYRSIRAIKGGPAAWKYARFIMTRDHRRKAFEADYRSLKAHDCEGYAWLYRCDHDWLSSYIAEHGCAHSCRAHRGDGFAVLDEKLARQIIECAAGLRALPGKPVRISRSRIGREMNVLSRLEKQLSKLPLCAAALAESCESSNEFHARRLQWAEAKLLSEGRALTRSALYHTASIRPAN</sequence>
<dbReference type="Proteomes" id="UP000237378">
    <property type="component" value="Unassembled WGS sequence"/>
</dbReference>
<evidence type="ECO:0000313" key="4">
    <source>
        <dbReference type="Proteomes" id="UP000237378"/>
    </source>
</evidence>
<dbReference type="InterPro" id="IPR032750">
    <property type="entry name" value="TnsD_C"/>
</dbReference>
<feature type="domain" description="Transposon Tn7 transposition protein TnsD C-terminal" evidence="2">
    <location>
        <begin position="359"/>
        <end position="511"/>
    </location>
</feature>
<reference evidence="3 4" key="1">
    <citation type="submission" date="2016-08" db="EMBL/GenBank/DDBJ databases">
        <authorList>
            <person name="Seilhamer J.J."/>
        </authorList>
    </citation>
    <scope>NUCLEOTIDE SEQUENCE [LARGE SCALE GENOMIC DNA]</scope>
    <source>
        <strain evidence="3 4">KH-18-2</strain>
    </source>
</reference>